<gene>
    <name evidence="13" type="primary">MRS2_1</name>
    <name evidence="13" type="ORF">EYR41_008192</name>
</gene>
<accession>A0A7C8PK88</accession>
<comment type="caution">
    <text evidence="13">The sequence shown here is derived from an EMBL/GenBank/DDBJ whole genome shotgun (WGS) entry which is preliminary data.</text>
</comment>
<comment type="similarity">
    <text evidence="2 12">Belongs to the CorA metal ion transporter (MIT) (TC 1.A.35) family.</text>
</comment>
<evidence type="ECO:0000256" key="10">
    <source>
        <dbReference type="ARBA" id="ARBA00023128"/>
    </source>
</evidence>
<keyword evidence="10" id="KW-0496">Mitochondrion</keyword>
<comment type="caution">
    <text evidence="12">Lacks conserved residue(s) required for the propagation of feature annotation.</text>
</comment>
<sequence>MPVSRLPLSSIHDLLLTSTPLRLRNHALYFALPQPRNFHTLSNRSLRPAATIVYGRSSIQTSGRWDELDNISTMPLIRAIRRVATTPLKPLSPKEKSILDRSFTLQTHGDMILRCTEFDSEGNVVSTSRDFKKTELCTKHGLLPRDLRKLESKVIVPHILVRRNSILVNLLHIRALIKANAVLLFDVYGSTDTYTQSVFLYDLQGKLSSRSSKQMGGLPYEMRALEAILISVMGALEAELKILQENVGRLLEELEENIDRDKLRFLLIYSKKLSTFEQKAQLICGAIEEVLEADEDLAGMYLTEKLQGMERPAEEHSEIELLLESYYKMADEIVQVSGNLVANIKNTEDMYADQNQNGAIRTHRTIANQVPSVNLILDANRNSLMLLDLKFSIGTLSTGCGAALAALYGMNLKNFIEESDLAFFGVSGLVVVLSAVIFGYGLHRLRRTQRLTMWGEGNVGVAPGRKWRSVSESRGTSATDDRSGRYG</sequence>
<organism evidence="13 14">
    <name type="scientific">Orbilia oligospora</name>
    <name type="common">Nematode-trapping fungus</name>
    <name type="synonym">Arthrobotrys oligospora</name>
    <dbReference type="NCBI Taxonomy" id="2813651"/>
    <lineage>
        <taxon>Eukaryota</taxon>
        <taxon>Fungi</taxon>
        <taxon>Dikarya</taxon>
        <taxon>Ascomycota</taxon>
        <taxon>Pezizomycotina</taxon>
        <taxon>Orbiliomycetes</taxon>
        <taxon>Orbiliales</taxon>
        <taxon>Orbiliaceae</taxon>
        <taxon>Orbilia</taxon>
    </lineage>
</organism>
<evidence type="ECO:0000256" key="3">
    <source>
        <dbReference type="ARBA" id="ARBA00022448"/>
    </source>
</evidence>
<protein>
    <recommendedName>
        <fullName evidence="12">Magnesium transporter</fullName>
    </recommendedName>
</protein>
<evidence type="ECO:0000313" key="14">
    <source>
        <dbReference type="Proteomes" id="UP000297595"/>
    </source>
</evidence>
<comment type="subcellular location">
    <subcellularLocation>
        <location evidence="1 12">Mitochondrion inner membrane</location>
        <topology evidence="1 12">Multi-pass membrane protein</topology>
    </subcellularLocation>
</comment>
<dbReference type="CDD" id="cd12823">
    <property type="entry name" value="Mrs2_Mfm1p-like"/>
    <property type="match status" value="1"/>
</dbReference>
<evidence type="ECO:0000256" key="8">
    <source>
        <dbReference type="ARBA" id="ARBA00022989"/>
    </source>
</evidence>
<dbReference type="AlphaFoldDB" id="A0A7C8PK88"/>
<reference evidence="13 14" key="1">
    <citation type="submission" date="2019-03" db="EMBL/GenBank/DDBJ databases">
        <title>Nematode-trapping fungi genome.</title>
        <authorList>
            <person name="Vidal-Diez De Ulzurrun G."/>
        </authorList>
    </citation>
    <scope>NUCLEOTIDE SEQUENCE [LARGE SCALE GENOMIC DNA]</scope>
    <source>
        <strain evidence="13 14">TWF154</strain>
    </source>
</reference>
<dbReference type="EMBL" id="SOZJ01000005">
    <property type="protein sequence ID" value="TGJ66571.1"/>
    <property type="molecule type" value="Genomic_DNA"/>
</dbReference>
<name>A0A7C8PK88_ORBOL</name>
<proteinExistence type="inferred from homology"/>
<dbReference type="GO" id="GO:0015095">
    <property type="term" value="F:magnesium ion transmembrane transporter activity"/>
    <property type="evidence" value="ECO:0007669"/>
    <property type="project" value="TreeGrafter"/>
</dbReference>
<keyword evidence="5 12" id="KW-0999">Mitochondrion inner membrane</keyword>
<dbReference type="GO" id="GO:0005743">
    <property type="term" value="C:mitochondrial inner membrane"/>
    <property type="evidence" value="ECO:0007669"/>
    <property type="project" value="UniProtKB-SubCell"/>
</dbReference>
<evidence type="ECO:0000256" key="1">
    <source>
        <dbReference type="ARBA" id="ARBA00004448"/>
    </source>
</evidence>
<dbReference type="GO" id="GO:0045016">
    <property type="term" value="P:mitochondrial magnesium ion transmembrane transport"/>
    <property type="evidence" value="ECO:0007669"/>
    <property type="project" value="TreeGrafter"/>
</dbReference>
<evidence type="ECO:0000256" key="4">
    <source>
        <dbReference type="ARBA" id="ARBA00022692"/>
    </source>
</evidence>
<evidence type="ECO:0000256" key="2">
    <source>
        <dbReference type="ARBA" id="ARBA00009765"/>
    </source>
</evidence>
<dbReference type="Gene3D" id="1.20.58.340">
    <property type="entry name" value="Magnesium transport protein CorA, transmembrane region"/>
    <property type="match status" value="1"/>
</dbReference>
<keyword evidence="9 12" id="KW-0406">Ion transport</keyword>
<dbReference type="InterPro" id="IPR039204">
    <property type="entry name" value="MRS2-like"/>
</dbReference>
<keyword evidence="7" id="KW-0809">Transit peptide</keyword>
<evidence type="ECO:0000256" key="12">
    <source>
        <dbReference type="RuleBase" id="RU366042"/>
    </source>
</evidence>
<evidence type="ECO:0000256" key="9">
    <source>
        <dbReference type="ARBA" id="ARBA00023065"/>
    </source>
</evidence>
<dbReference type="PANTHER" id="PTHR13890:SF0">
    <property type="entry name" value="MAGNESIUM TRANSPORTER MRS2 HOMOLOG, MITOCHONDRIAL"/>
    <property type="match status" value="1"/>
</dbReference>
<dbReference type="Proteomes" id="UP000297595">
    <property type="component" value="Unassembled WGS sequence"/>
</dbReference>
<keyword evidence="8 12" id="KW-1133">Transmembrane helix</keyword>
<dbReference type="PANTHER" id="PTHR13890">
    <property type="entry name" value="RNA SPLICING PROTEIN MRS2, MITOCHONDRIAL"/>
    <property type="match status" value="1"/>
</dbReference>
<feature type="transmembrane region" description="Helical" evidence="12">
    <location>
        <begin position="421"/>
        <end position="442"/>
    </location>
</feature>
<keyword evidence="3 12" id="KW-0813">Transport</keyword>
<keyword evidence="11 12" id="KW-0472">Membrane</keyword>
<evidence type="ECO:0000256" key="11">
    <source>
        <dbReference type="ARBA" id="ARBA00023136"/>
    </source>
</evidence>
<keyword evidence="6 12" id="KW-0460">Magnesium</keyword>
<evidence type="ECO:0000256" key="6">
    <source>
        <dbReference type="ARBA" id="ARBA00022842"/>
    </source>
</evidence>
<evidence type="ECO:0000256" key="7">
    <source>
        <dbReference type="ARBA" id="ARBA00022946"/>
    </source>
</evidence>
<evidence type="ECO:0000256" key="5">
    <source>
        <dbReference type="ARBA" id="ARBA00022792"/>
    </source>
</evidence>
<keyword evidence="4 12" id="KW-0812">Transmembrane</keyword>
<evidence type="ECO:0000313" key="13">
    <source>
        <dbReference type="EMBL" id="TGJ66571.1"/>
    </source>
</evidence>
<dbReference type="Gene3D" id="2.40.128.330">
    <property type="match status" value="1"/>
</dbReference>
<dbReference type="FunFam" id="2.40.128.330:FF:000002">
    <property type="entry name" value="Inner membrane magnesium transporter mrs2"/>
    <property type="match status" value="1"/>
</dbReference>
<dbReference type="Pfam" id="PF22099">
    <property type="entry name" value="MRS2-like"/>
    <property type="match status" value="1"/>
</dbReference>